<feature type="transmembrane region" description="Helical" evidence="1">
    <location>
        <begin position="6"/>
        <end position="33"/>
    </location>
</feature>
<sequence>MLPLELSQIVLLTVIIILTIFLVVLGFQVFFVLKDLRLTLKRMNHLFDDANELVSEVKKPIEKAGNFFTALTAGAGIMHLLKKGSKNERSREK</sequence>
<name>A0A1F5G7Y4_9BACT</name>
<accession>A0A1F5G7Y4</accession>
<evidence type="ECO:0000313" key="3">
    <source>
        <dbReference type="Proteomes" id="UP000178577"/>
    </source>
</evidence>
<dbReference type="AlphaFoldDB" id="A0A1F5G7Y4"/>
<keyword evidence="1" id="KW-1133">Transmembrane helix</keyword>
<comment type="caution">
    <text evidence="2">The sequence shown here is derived from an EMBL/GenBank/DDBJ whole genome shotgun (WGS) entry which is preliminary data.</text>
</comment>
<evidence type="ECO:0000313" key="2">
    <source>
        <dbReference type="EMBL" id="OGD87980.1"/>
    </source>
</evidence>
<organism evidence="2 3">
    <name type="scientific">Candidatus Curtissbacteria bacterium RIFCSPHIGHO2_01_FULL_40_12</name>
    <dbReference type="NCBI Taxonomy" id="1797710"/>
    <lineage>
        <taxon>Bacteria</taxon>
        <taxon>Candidatus Curtissiibacteriota</taxon>
    </lineage>
</organism>
<proteinExistence type="predicted"/>
<dbReference type="Proteomes" id="UP000178577">
    <property type="component" value="Unassembled WGS sequence"/>
</dbReference>
<evidence type="ECO:0000256" key="1">
    <source>
        <dbReference type="SAM" id="Phobius"/>
    </source>
</evidence>
<keyword evidence="1" id="KW-0812">Transmembrane</keyword>
<evidence type="ECO:0008006" key="4">
    <source>
        <dbReference type="Google" id="ProtNLM"/>
    </source>
</evidence>
<protein>
    <recommendedName>
        <fullName evidence="4">DUF948 domain-containing protein</fullName>
    </recommendedName>
</protein>
<dbReference type="EMBL" id="MFAY01000051">
    <property type="protein sequence ID" value="OGD87980.1"/>
    <property type="molecule type" value="Genomic_DNA"/>
</dbReference>
<keyword evidence="1" id="KW-0472">Membrane</keyword>
<gene>
    <name evidence="2" type="ORF">A2693_00730</name>
</gene>
<reference evidence="2 3" key="1">
    <citation type="journal article" date="2016" name="Nat. Commun.">
        <title>Thousands of microbial genomes shed light on interconnected biogeochemical processes in an aquifer system.</title>
        <authorList>
            <person name="Anantharaman K."/>
            <person name="Brown C.T."/>
            <person name="Hug L.A."/>
            <person name="Sharon I."/>
            <person name="Castelle C.J."/>
            <person name="Probst A.J."/>
            <person name="Thomas B.C."/>
            <person name="Singh A."/>
            <person name="Wilkins M.J."/>
            <person name="Karaoz U."/>
            <person name="Brodie E.L."/>
            <person name="Williams K.H."/>
            <person name="Hubbard S.S."/>
            <person name="Banfield J.F."/>
        </authorList>
    </citation>
    <scope>NUCLEOTIDE SEQUENCE [LARGE SCALE GENOMIC DNA]</scope>
</reference>